<name>A0AB73PIR3_YERKR</name>
<reference evidence="2 3" key="1">
    <citation type="submission" date="2017-05" db="EMBL/GenBank/DDBJ databases">
        <title>Whole genome sequencing of Yersinia kristensenii.</title>
        <authorList>
            <person name="Campioni F."/>
        </authorList>
    </citation>
    <scope>NUCLEOTIDE SEQUENCE [LARGE SCALE GENOMIC DNA]</scope>
    <source>
        <strain evidence="2 3">CFSAN060538</strain>
    </source>
</reference>
<organism evidence="2 3">
    <name type="scientific">Yersinia kristensenii</name>
    <dbReference type="NCBI Taxonomy" id="28152"/>
    <lineage>
        <taxon>Bacteria</taxon>
        <taxon>Pseudomonadati</taxon>
        <taxon>Pseudomonadota</taxon>
        <taxon>Gammaproteobacteria</taxon>
        <taxon>Enterobacterales</taxon>
        <taxon>Yersiniaceae</taxon>
        <taxon>Yersinia</taxon>
    </lineage>
</organism>
<dbReference type="EMBL" id="NHOG01000010">
    <property type="protein sequence ID" value="OVZ80587.1"/>
    <property type="molecule type" value="Genomic_DNA"/>
</dbReference>
<proteinExistence type="predicted"/>
<sequence>MNIITKQDGFNESERYLAGLCNKTFLSLWSYPNVYTDEGKKSENGDGKELCDLLVVFDNHVIIFSDKDIGFKDSGNIEVDWGRWVKRAVIKSSIQLYGAESSLKERPERLFLDAKCHVPFPIKIPNRDVIKVHRIAVAKNASKRFQSFSGGSGSLIIYPEISGEEHIKHPFMIGRPVTGKPFVHVFDDVALDIILSELDTIADLIDYLEKKERFIDSGGLHSAAGEEELLAWYFISTRDHKEPGFYIEEGTSATIIEGAYEALICLPQYKRGKEYNGVSYFWDECIENFSRHILSGTLIYNSEYSVDEISSGLRIMAAERRVCRRILSDQILQKVRNTPREQRAVRVLISPTNSDNGYVWLAEPIPTEALTYEDYRKYRKELLYIYCTSAKLLYPQMKYVVGVATEPVGGNGGEDMVYIDTTTWAETNYEQARKDRDEFKILSPDNVKMLKGRDYQFPIHPEDYPKKELSQKRNIVSKKKQLKKAQRVARKRNRSQR</sequence>
<dbReference type="AlphaFoldDB" id="A0AB73PIR3"/>
<keyword evidence="3" id="KW-1185">Reference proteome</keyword>
<accession>A0AB73PIR3</accession>
<feature type="compositionally biased region" description="Basic residues" evidence="1">
    <location>
        <begin position="475"/>
        <end position="497"/>
    </location>
</feature>
<comment type="caution">
    <text evidence="2">The sequence shown here is derived from an EMBL/GenBank/DDBJ whole genome shotgun (WGS) entry which is preliminary data.</text>
</comment>
<evidence type="ECO:0000313" key="2">
    <source>
        <dbReference type="EMBL" id="OVZ80587.1"/>
    </source>
</evidence>
<dbReference type="RefSeq" id="WP_087795289.1">
    <property type="nucleotide sequence ID" value="NZ_CAWNET010000002.1"/>
</dbReference>
<evidence type="ECO:0000313" key="3">
    <source>
        <dbReference type="Proteomes" id="UP000195840"/>
    </source>
</evidence>
<feature type="region of interest" description="Disordered" evidence="1">
    <location>
        <begin position="458"/>
        <end position="497"/>
    </location>
</feature>
<feature type="compositionally biased region" description="Basic and acidic residues" evidence="1">
    <location>
        <begin position="460"/>
        <end position="471"/>
    </location>
</feature>
<protein>
    <submittedName>
        <fullName evidence="2">Uncharacterized protein</fullName>
    </submittedName>
</protein>
<dbReference type="Proteomes" id="UP000195840">
    <property type="component" value="Unassembled WGS sequence"/>
</dbReference>
<evidence type="ECO:0000256" key="1">
    <source>
        <dbReference type="SAM" id="MobiDB-lite"/>
    </source>
</evidence>
<gene>
    <name evidence="2" type="ORF">CBW52_10925</name>
</gene>